<dbReference type="SUPFAM" id="SSF51445">
    <property type="entry name" value="(Trans)glycosidases"/>
    <property type="match status" value="1"/>
</dbReference>
<dbReference type="NCBIfam" id="TIGR03356">
    <property type="entry name" value="BGL"/>
    <property type="match status" value="1"/>
</dbReference>
<protein>
    <recommendedName>
        <fullName evidence="3 9">Beta-glucosidase</fullName>
        <ecNumber evidence="3 9">3.2.1.21</ecNumber>
    </recommendedName>
</protein>
<evidence type="ECO:0000256" key="6">
    <source>
        <dbReference type="ARBA" id="ARBA00023277"/>
    </source>
</evidence>
<evidence type="ECO:0000256" key="3">
    <source>
        <dbReference type="ARBA" id="ARBA00012744"/>
    </source>
</evidence>
<accession>A0ABT2JBR9</accession>
<dbReference type="Gene3D" id="3.20.20.80">
    <property type="entry name" value="Glycosidases"/>
    <property type="match status" value="1"/>
</dbReference>
<name>A0ABT2JBR9_9PSEU</name>
<evidence type="ECO:0000256" key="8">
    <source>
        <dbReference type="ARBA" id="ARBA00023326"/>
    </source>
</evidence>
<proteinExistence type="inferred from homology"/>
<keyword evidence="11" id="KW-1185">Reference proteome</keyword>
<reference evidence="10 11" key="1">
    <citation type="submission" date="2021-02" db="EMBL/GenBank/DDBJ databases">
        <title>Actinophytocola xerophila sp. nov., isolated from soil of cotton cropping field.</title>
        <authorList>
            <person name="Huang R."/>
            <person name="Chen X."/>
            <person name="Ge X."/>
            <person name="Liu W."/>
        </authorList>
    </citation>
    <scope>NUCLEOTIDE SEQUENCE [LARGE SCALE GENOMIC DNA]</scope>
    <source>
        <strain evidence="10 11">S1-96</strain>
    </source>
</reference>
<evidence type="ECO:0000256" key="1">
    <source>
        <dbReference type="ARBA" id="ARBA00000448"/>
    </source>
</evidence>
<dbReference type="RefSeq" id="WP_260192852.1">
    <property type="nucleotide sequence ID" value="NZ_JAFFZE010000015.1"/>
</dbReference>
<organism evidence="10 11">
    <name type="scientific">Actinophytocola gossypii</name>
    <dbReference type="NCBI Taxonomy" id="2812003"/>
    <lineage>
        <taxon>Bacteria</taxon>
        <taxon>Bacillati</taxon>
        <taxon>Actinomycetota</taxon>
        <taxon>Actinomycetes</taxon>
        <taxon>Pseudonocardiales</taxon>
        <taxon>Pseudonocardiaceae</taxon>
    </lineage>
</organism>
<dbReference type="PANTHER" id="PTHR10353:SF36">
    <property type="entry name" value="LP05116P"/>
    <property type="match status" value="1"/>
</dbReference>
<comment type="caution">
    <text evidence="10">The sequence shown here is derived from an EMBL/GenBank/DDBJ whole genome shotgun (WGS) entry which is preliminary data.</text>
</comment>
<sequence>MSERLKFPADFLWGAATAAYQIEGSPTADGRGRSIWDTFAHTPGRVRGGDTGDVAAEHYKEFRSDVALMAELGLPAYRFSVSWPRVQPGGSGPANQAGLDHYSRLVDELLAHGITPVLTLYHWDLPQELEDAGGWGNRDTAARFAEYAGLVAARLGDRVPMWTTLNEPWCAAFLGYASGEHAPGHTDPALALRAAHHLLLAHGQGTAALRSALPSSAEVSITLNLCAVMPGATSPEATDAVRRIDGLGNRLFLDPLFRGQYPVDVRRDTARLTDWSFVRDGDLDVISQPLDMLGINYYSPTLVDVGEPQAGPSPWPACEDVRFVHQPGPTTAMGWAIDAKGLRAVVHRVHEEYAPVPLMITENGAAFDDQLAADGVRDAERISYLRDHLAVVHEAIESGVDLRGYFVWSLLDNFEWAYGYSKRFGIVHVDYPTQRRVWKDSAYWYREVITTNGIDVHE</sequence>
<evidence type="ECO:0000256" key="5">
    <source>
        <dbReference type="ARBA" id="ARBA00023001"/>
    </source>
</evidence>
<evidence type="ECO:0000256" key="4">
    <source>
        <dbReference type="ARBA" id="ARBA00022801"/>
    </source>
</evidence>
<keyword evidence="5" id="KW-0136">Cellulose degradation</keyword>
<dbReference type="InterPro" id="IPR017853">
    <property type="entry name" value="GH"/>
</dbReference>
<evidence type="ECO:0000256" key="9">
    <source>
        <dbReference type="RuleBase" id="RU361175"/>
    </source>
</evidence>
<dbReference type="PRINTS" id="PR00131">
    <property type="entry name" value="GLHYDRLASE1"/>
</dbReference>
<keyword evidence="8" id="KW-0624">Polysaccharide degradation</keyword>
<keyword evidence="7 9" id="KW-0326">Glycosidase</keyword>
<comment type="similarity">
    <text evidence="2 9">Belongs to the glycosyl hydrolase 1 family.</text>
</comment>
<dbReference type="GO" id="GO:0004565">
    <property type="term" value="F:beta-galactosidase activity"/>
    <property type="evidence" value="ECO:0007669"/>
    <property type="project" value="UniProtKB-EC"/>
</dbReference>
<dbReference type="Pfam" id="PF00232">
    <property type="entry name" value="Glyco_hydro_1"/>
    <property type="match status" value="1"/>
</dbReference>
<evidence type="ECO:0000313" key="11">
    <source>
        <dbReference type="Proteomes" id="UP001156441"/>
    </source>
</evidence>
<dbReference type="Proteomes" id="UP001156441">
    <property type="component" value="Unassembled WGS sequence"/>
</dbReference>
<evidence type="ECO:0000256" key="2">
    <source>
        <dbReference type="ARBA" id="ARBA00010838"/>
    </source>
</evidence>
<dbReference type="InterPro" id="IPR033132">
    <property type="entry name" value="GH_1_N_CS"/>
</dbReference>
<evidence type="ECO:0000256" key="7">
    <source>
        <dbReference type="ARBA" id="ARBA00023295"/>
    </source>
</evidence>
<gene>
    <name evidence="10" type="ORF">JT362_19530</name>
</gene>
<keyword evidence="4 9" id="KW-0378">Hydrolase</keyword>
<keyword evidence="6" id="KW-0119">Carbohydrate metabolism</keyword>
<dbReference type="PROSITE" id="PS00653">
    <property type="entry name" value="GLYCOSYL_HYDROL_F1_2"/>
    <property type="match status" value="1"/>
</dbReference>
<dbReference type="PANTHER" id="PTHR10353">
    <property type="entry name" value="GLYCOSYL HYDROLASE"/>
    <property type="match status" value="1"/>
</dbReference>
<evidence type="ECO:0000313" key="10">
    <source>
        <dbReference type="EMBL" id="MCT2585313.1"/>
    </source>
</evidence>
<dbReference type="InterPro" id="IPR001360">
    <property type="entry name" value="Glyco_hydro_1"/>
</dbReference>
<dbReference type="InterPro" id="IPR017736">
    <property type="entry name" value="Glyco_hydro_1_beta-glucosidase"/>
</dbReference>
<comment type="catalytic activity">
    <reaction evidence="1 9">
        <text>Hydrolysis of terminal, non-reducing beta-D-glucosyl residues with release of beta-D-glucose.</text>
        <dbReference type="EC" id="3.2.1.21"/>
    </reaction>
</comment>
<dbReference type="EC" id="3.2.1.21" evidence="3 9"/>
<dbReference type="EMBL" id="JAFFZE010000015">
    <property type="protein sequence ID" value="MCT2585313.1"/>
    <property type="molecule type" value="Genomic_DNA"/>
</dbReference>